<gene>
    <name evidence="1" type="ORF">HKB16_16745</name>
</gene>
<dbReference type="Proteomes" id="UP000518904">
    <property type="component" value="Unassembled WGS sequence"/>
</dbReference>
<evidence type="ECO:0000313" key="2">
    <source>
        <dbReference type="Proteomes" id="UP000518904"/>
    </source>
</evidence>
<feature type="non-terminal residue" evidence="1">
    <location>
        <position position="1"/>
    </location>
</feature>
<comment type="caution">
    <text evidence="1">The sequence shown here is derived from an EMBL/GenBank/DDBJ whole genome shotgun (WGS) entry which is preliminary data.</text>
</comment>
<name>A0A7Y0XD37_VIBPH</name>
<dbReference type="EMBL" id="JABCLB010001834">
    <property type="protein sequence ID" value="NMU84520.1"/>
    <property type="molecule type" value="Genomic_DNA"/>
</dbReference>
<dbReference type="InterPro" id="IPR016064">
    <property type="entry name" value="NAD/diacylglycerol_kinase_sf"/>
</dbReference>
<dbReference type="AlphaFoldDB" id="A0A7Y0XD37"/>
<sequence length="56" mass="6298">THFKYATAQSVTTTANKPIEYVIDGELYSDEQLAIKLRPKSLNVFVPGQRRKSSSL</sequence>
<proteinExistence type="predicted"/>
<organism evidence="1 2">
    <name type="scientific">Vibrio parahaemolyticus</name>
    <dbReference type="NCBI Taxonomy" id="670"/>
    <lineage>
        <taxon>Bacteria</taxon>
        <taxon>Pseudomonadati</taxon>
        <taxon>Pseudomonadota</taxon>
        <taxon>Gammaproteobacteria</taxon>
        <taxon>Vibrionales</taxon>
        <taxon>Vibrionaceae</taxon>
        <taxon>Vibrio</taxon>
    </lineage>
</organism>
<reference evidence="1 2" key="1">
    <citation type="submission" date="2020-04" db="EMBL/GenBank/DDBJ databases">
        <title>Whole-genome sequencing of Vibrio spp. from China reveals different genetic environments of blaCTX-M-14 among diverse lineages.</title>
        <authorList>
            <person name="Zheng Z."/>
            <person name="Ye L."/>
            <person name="Chen S."/>
        </authorList>
    </citation>
    <scope>NUCLEOTIDE SEQUENCE [LARGE SCALE GENOMIC DNA]</scope>
    <source>
        <strain evidence="1 2">Vb0551</strain>
    </source>
</reference>
<dbReference type="SUPFAM" id="SSF111331">
    <property type="entry name" value="NAD kinase/diacylglycerol kinase-like"/>
    <property type="match status" value="1"/>
</dbReference>
<evidence type="ECO:0008006" key="3">
    <source>
        <dbReference type="Google" id="ProtNLM"/>
    </source>
</evidence>
<evidence type="ECO:0000313" key="1">
    <source>
        <dbReference type="EMBL" id="NMU84520.1"/>
    </source>
</evidence>
<protein>
    <recommendedName>
        <fullName evidence="3">Diacylglycerol kinase</fullName>
    </recommendedName>
</protein>
<accession>A0A7Y0XD37</accession>